<evidence type="ECO:0000313" key="2">
    <source>
        <dbReference type="EMBL" id="EGC19909.1"/>
    </source>
</evidence>
<dbReference type="Gene3D" id="3.30.1150.10">
    <property type="match status" value="1"/>
</dbReference>
<dbReference type="InterPro" id="IPR037682">
    <property type="entry name" value="TonB_C"/>
</dbReference>
<dbReference type="AlphaFoldDB" id="F0F7J0"/>
<name>F0F7J0_9BACT</name>
<dbReference type="PANTHER" id="PTHR33446">
    <property type="entry name" value="PROTEIN TONB-RELATED"/>
    <property type="match status" value="1"/>
</dbReference>
<dbReference type="HOGENOM" id="CLU_065795_3_1_10"/>
<dbReference type="Pfam" id="PF03544">
    <property type="entry name" value="TonB_C"/>
    <property type="match status" value="1"/>
</dbReference>
<comment type="caution">
    <text evidence="2">The sequence shown here is derived from an EMBL/GenBank/DDBJ whole genome shotgun (WGS) entry which is preliminary data.</text>
</comment>
<keyword evidence="2" id="KW-0675">Receptor</keyword>
<organism evidence="2 3">
    <name type="scientific">Prevotella multiformis DSM 16608</name>
    <dbReference type="NCBI Taxonomy" id="888743"/>
    <lineage>
        <taxon>Bacteria</taxon>
        <taxon>Pseudomonadati</taxon>
        <taxon>Bacteroidota</taxon>
        <taxon>Bacteroidia</taxon>
        <taxon>Bacteroidales</taxon>
        <taxon>Prevotellaceae</taxon>
        <taxon>Prevotella</taxon>
    </lineage>
</organism>
<dbReference type="GO" id="GO:0031992">
    <property type="term" value="F:energy transducer activity"/>
    <property type="evidence" value="ECO:0007669"/>
    <property type="project" value="TreeGrafter"/>
</dbReference>
<reference evidence="2 3" key="1">
    <citation type="submission" date="2011-01" db="EMBL/GenBank/DDBJ databases">
        <authorList>
            <person name="Muzny D."/>
            <person name="Qin X."/>
            <person name="Deng J."/>
            <person name="Jiang H."/>
            <person name="Liu Y."/>
            <person name="Qu J."/>
            <person name="Song X.-Z."/>
            <person name="Zhang L."/>
            <person name="Thornton R."/>
            <person name="Coyle M."/>
            <person name="Francisco L."/>
            <person name="Jackson L."/>
            <person name="Javaid M."/>
            <person name="Korchina V."/>
            <person name="Kovar C."/>
            <person name="Mata R."/>
            <person name="Mathew T."/>
            <person name="Ngo R."/>
            <person name="Nguyen L."/>
            <person name="Nguyen N."/>
            <person name="Okwuonu G."/>
            <person name="Ongeri F."/>
            <person name="Pham C."/>
            <person name="Simmons D."/>
            <person name="Wilczek-Boney K."/>
            <person name="Hale W."/>
            <person name="Jakkamsetti A."/>
            <person name="Pham P."/>
            <person name="Ruth R."/>
            <person name="San Lucas F."/>
            <person name="Warren J."/>
            <person name="Zhang J."/>
            <person name="Zhao Z."/>
            <person name="Zhou C."/>
            <person name="Zhu D."/>
            <person name="Lee S."/>
            <person name="Bess C."/>
            <person name="Blankenburg K."/>
            <person name="Forbes L."/>
            <person name="Fu Q."/>
            <person name="Gubbala S."/>
            <person name="Hirani K."/>
            <person name="Jayaseelan J.C."/>
            <person name="Lara F."/>
            <person name="Munidasa M."/>
            <person name="Palculict T."/>
            <person name="Patil S."/>
            <person name="Pu L.-L."/>
            <person name="Saada N."/>
            <person name="Tang L."/>
            <person name="Weissenberger G."/>
            <person name="Zhu Y."/>
            <person name="Hemphill L."/>
            <person name="Shang Y."/>
            <person name="Youmans B."/>
            <person name="Ayvaz T."/>
            <person name="Ross M."/>
            <person name="Santibanez J."/>
            <person name="Aqrawi P."/>
            <person name="Gross S."/>
            <person name="Joshi V."/>
            <person name="Fowler G."/>
            <person name="Nazareth L."/>
            <person name="Reid J."/>
            <person name="Worley K."/>
            <person name="Petrosino J."/>
            <person name="Highlander S."/>
            <person name="Gibbs R."/>
        </authorList>
    </citation>
    <scope>NUCLEOTIDE SEQUENCE [LARGE SCALE GENOMIC DNA]</scope>
    <source>
        <strain evidence="2 3">DSM 16608</strain>
    </source>
</reference>
<feature type="domain" description="TonB C-terminal" evidence="1">
    <location>
        <begin position="85"/>
        <end position="121"/>
    </location>
</feature>
<sequence length="187" mass="20776">MADRKYTVRPADNQQILAIFARNFKKLFTMKKSILTLLFLISISVGVQAQAAGSPADTAKVYHVIDKMPQYPGGQGALRAFLVLNLHYPVVAEKSGVQGRVVMKFTVSRNGSIRNLSAVDCKITDYDKRVFNRLTADEQMKLKKACAKGFAKEAARVIRLMPKWEPAEADGKKIDVAFSLPVGFNLR</sequence>
<evidence type="ECO:0000259" key="1">
    <source>
        <dbReference type="Pfam" id="PF03544"/>
    </source>
</evidence>
<proteinExistence type="predicted"/>
<dbReference type="Proteomes" id="UP000005697">
    <property type="component" value="Unassembled WGS sequence"/>
</dbReference>
<evidence type="ECO:0000313" key="3">
    <source>
        <dbReference type="Proteomes" id="UP000005697"/>
    </source>
</evidence>
<dbReference type="eggNOG" id="COG0810">
    <property type="taxonomic scope" value="Bacteria"/>
</dbReference>
<gene>
    <name evidence="2" type="ORF">HMPREF9141_1557</name>
</gene>
<dbReference type="STRING" id="888743.HMPREF9141_1557"/>
<dbReference type="PANTHER" id="PTHR33446:SF2">
    <property type="entry name" value="PROTEIN TONB"/>
    <property type="match status" value="1"/>
</dbReference>
<keyword evidence="3" id="KW-1185">Reference proteome</keyword>
<accession>F0F7J0</accession>
<dbReference type="GO" id="GO:0055085">
    <property type="term" value="P:transmembrane transport"/>
    <property type="evidence" value="ECO:0007669"/>
    <property type="project" value="InterPro"/>
</dbReference>
<dbReference type="InterPro" id="IPR051045">
    <property type="entry name" value="TonB-dependent_transducer"/>
</dbReference>
<protein>
    <submittedName>
        <fullName evidence="2">TonB-dependent receptor</fullName>
    </submittedName>
</protein>
<dbReference type="EMBL" id="AEWX01000023">
    <property type="protein sequence ID" value="EGC19909.1"/>
    <property type="molecule type" value="Genomic_DNA"/>
</dbReference>
<dbReference type="GO" id="GO:0098797">
    <property type="term" value="C:plasma membrane protein complex"/>
    <property type="evidence" value="ECO:0007669"/>
    <property type="project" value="TreeGrafter"/>
</dbReference>
<dbReference type="SUPFAM" id="SSF74653">
    <property type="entry name" value="TolA/TonB C-terminal domain"/>
    <property type="match status" value="1"/>
</dbReference>